<accession>A0A5C5UAX1</accession>
<evidence type="ECO:0000256" key="1">
    <source>
        <dbReference type="ARBA" id="ARBA00009248"/>
    </source>
</evidence>
<dbReference type="Proteomes" id="UP000320791">
    <property type="component" value="Unassembled WGS sequence"/>
</dbReference>
<evidence type="ECO:0000259" key="3">
    <source>
        <dbReference type="Pfam" id="PF08274"/>
    </source>
</evidence>
<protein>
    <submittedName>
        <fullName evidence="4">Alkylphosphonate utilization protein</fullName>
    </submittedName>
</protein>
<evidence type="ECO:0000259" key="2">
    <source>
        <dbReference type="Pfam" id="PF03831"/>
    </source>
</evidence>
<reference evidence="4 5" key="1">
    <citation type="submission" date="2019-08" db="EMBL/GenBank/DDBJ databases">
        <authorList>
            <person name="Lei W."/>
        </authorList>
    </citation>
    <scope>NUCLEOTIDE SEQUENCE [LARGE SCALE GENOMIC DNA]</scope>
    <source>
        <strain evidence="4 5">CCUG 58627</strain>
    </source>
</reference>
<feature type="domain" description="Protein YjdM C-terminal" evidence="2">
    <location>
        <begin position="50"/>
        <end position="119"/>
    </location>
</feature>
<dbReference type="Gene3D" id="2.20.25.10">
    <property type="match status" value="1"/>
</dbReference>
<evidence type="ECO:0000313" key="5">
    <source>
        <dbReference type="Proteomes" id="UP000320791"/>
    </source>
</evidence>
<dbReference type="PANTHER" id="PTHR30305:SF3">
    <property type="entry name" value="PROTEIN YJDM"/>
    <property type="match status" value="1"/>
</dbReference>
<dbReference type="PANTHER" id="PTHR30305">
    <property type="entry name" value="PROTEIN YJDM-RELATED"/>
    <property type="match status" value="1"/>
</dbReference>
<evidence type="ECO:0000313" key="4">
    <source>
        <dbReference type="EMBL" id="TWT23057.1"/>
    </source>
</evidence>
<gene>
    <name evidence="4" type="ORF">FRX94_09965</name>
</gene>
<dbReference type="OrthoDB" id="9810131at2"/>
<organism evidence="4 5">
    <name type="scientific">Corynebacterium canis</name>
    <dbReference type="NCBI Taxonomy" id="679663"/>
    <lineage>
        <taxon>Bacteria</taxon>
        <taxon>Bacillati</taxon>
        <taxon>Actinomycetota</taxon>
        <taxon>Actinomycetes</taxon>
        <taxon>Mycobacteriales</taxon>
        <taxon>Corynebacteriaceae</taxon>
        <taxon>Corynebacterium</taxon>
    </lineage>
</organism>
<dbReference type="Gene3D" id="2.30.30.40">
    <property type="entry name" value="SH3 Domains"/>
    <property type="match status" value="1"/>
</dbReference>
<dbReference type="Pfam" id="PF03831">
    <property type="entry name" value="YjdM"/>
    <property type="match status" value="1"/>
</dbReference>
<dbReference type="RefSeq" id="WP_146325134.1">
    <property type="nucleotide sequence ID" value="NZ_BAABLR010000068.1"/>
</dbReference>
<comment type="similarity">
    <text evidence="1">Belongs to the YjdM family.</text>
</comment>
<dbReference type="Pfam" id="PF08274">
    <property type="entry name" value="Zn_Ribbon_YjdM"/>
    <property type="match status" value="1"/>
</dbReference>
<dbReference type="InterPro" id="IPR013988">
    <property type="entry name" value="YjdM_C"/>
</dbReference>
<dbReference type="AlphaFoldDB" id="A0A5C5UAX1"/>
<dbReference type="InterPro" id="IPR013987">
    <property type="entry name" value="YjdM_N"/>
</dbReference>
<dbReference type="EMBL" id="VOHM01000023">
    <property type="protein sequence ID" value="TWT23057.1"/>
    <property type="molecule type" value="Genomic_DNA"/>
</dbReference>
<name>A0A5C5UAX1_9CORY</name>
<comment type="caution">
    <text evidence="4">The sequence shown here is derived from an EMBL/GenBank/DDBJ whole genome shotgun (WGS) entry which is preliminary data.</text>
</comment>
<keyword evidence="5" id="KW-1185">Reference proteome</keyword>
<dbReference type="SUPFAM" id="SSF57783">
    <property type="entry name" value="Zinc beta-ribbon"/>
    <property type="match status" value="1"/>
</dbReference>
<dbReference type="NCBIfam" id="TIGR00686">
    <property type="entry name" value="phnA"/>
    <property type="match status" value="1"/>
</dbReference>
<feature type="domain" description="Protein YjdM N-terminal" evidence="3">
    <location>
        <begin position="9"/>
        <end position="36"/>
    </location>
</feature>
<dbReference type="InterPro" id="IPR004624">
    <property type="entry name" value="YjdM"/>
</dbReference>
<proteinExistence type="inferred from homology"/>
<sequence length="119" mass="12388">MSDIDNANIPPCPECGSEYTYESGTSIICPMCGYEWVPGEAESEAAASLVKDAVGNVLADGDSVSIIKSLKVKGGSDIKIGTKVTGIRLLAEPVNGHDIEAKVLGAGQMYLKSSVVKKV</sequence>
<dbReference type="SUPFAM" id="SSF82057">
    <property type="entry name" value="Prokaryotic SH3-related domain"/>
    <property type="match status" value="1"/>
</dbReference>